<accession>A0ABW0DXX8</accession>
<reference evidence="2" key="1">
    <citation type="journal article" date="2019" name="Int. J. Syst. Evol. Microbiol.">
        <title>The Global Catalogue of Microorganisms (GCM) 10K type strain sequencing project: providing services to taxonomists for standard genome sequencing and annotation.</title>
        <authorList>
            <consortium name="The Broad Institute Genomics Platform"/>
            <consortium name="The Broad Institute Genome Sequencing Center for Infectious Disease"/>
            <person name="Wu L."/>
            <person name="Ma J."/>
        </authorList>
    </citation>
    <scope>NUCLEOTIDE SEQUENCE [LARGE SCALE GENOMIC DNA]</scope>
    <source>
        <strain evidence="2">CGMCC 4.7131</strain>
    </source>
</reference>
<dbReference type="RefSeq" id="WP_344564943.1">
    <property type="nucleotide sequence ID" value="NZ_BAAATG010000034.1"/>
</dbReference>
<evidence type="ECO:0000313" key="2">
    <source>
        <dbReference type="Proteomes" id="UP001596035"/>
    </source>
</evidence>
<protein>
    <submittedName>
        <fullName evidence="1">Uncharacterized protein</fullName>
    </submittedName>
</protein>
<name>A0ABW0DXX8_9ACTN</name>
<comment type="caution">
    <text evidence="1">The sequence shown here is derived from an EMBL/GenBank/DDBJ whole genome shotgun (WGS) entry which is preliminary data.</text>
</comment>
<gene>
    <name evidence="1" type="ORF">ACFPWV_21215</name>
</gene>
<proteinExistence type="predicted"/>
<organism evidence="1 2">
    <name type="scientific">Streptomyces atrovirens</name>
    <dbReference type="NCBI Taxonomy" id="285556"/>
    <lineage>
        <taxon>Bacteria</taxon>
        <taxon>Bacillati</taxon>
        <taxon>Actinomycetota</taxon>
        <taxon>Actinomycetes</taxon>
        <taxon>Kitasatosporales</taxon>
        <taxon>Streptomycetaceae</taxon>
        <taxon>Streptomyces</taxon>
    </lineage>
</organism>
<dbReference type="Proteomes" id="UP001596035">
    <property type="component" value="Unassembled WGS sequence"/>
</dbReference>
<evidence type="ECO:0000313" key="1">
    <source>
        <dbReference type="EMBL" id="MFC5242405.1"/>
    </source>
</evidence>
<keyword evidence="2" id="KW-1185">Reference proteome</keyword>
<dbReference type="EMBL" id="JBHSKN010000019">
    <property type="protein sequence ID" value="MFC5242405.1"/>
    <property type="molecule type" value="Genomic_DNA"/>
</dbReference>
<sequence>MEQLLLAGRKHTVEIQILPLSREQDAGLAGPSCCSMLRRGAGSRASRWHPARTPCAYGTRRT</sequence>